<dbReference type="CDD" id="cd16010">
    <property type="entry name" value="iPGM"/>
    <property type="match status" value="1"/>
</dbReference>
<dbReference type="PANTHER" id="PTHR31637:SF0">
    <property type="entry name" value="2,3-BISPHOSPHOGLYCERATE-INDEPENDENT PHOSPHOGLYCERATE MUTASE"/>
    <property type="match status" value="1"/>
</dbReference>
<name>A0A6P6YJ13_DERPT</name>
<comment type="similarity">
    <text evidence="5">Belongs to the BPG-independent phosphoglycerate mutase family.</text>
</comment>
<dbReference type="GO" id="GO:0005737">
    <property type="term" value="C:cytoplasm"/>
    <property type="evidence" value="ECO:0007669"/>
    <property type="project" value="InterPro"/>
</dbReference>
<evidence type="ECO:0000256" key="9">
    <source>
        <dbReference type="ARBA" id="ARBA00023211"/>
    </source>
</evidence>
<evidence type="ECO:0000256" key="11">
    <source>
        <dbReference type="ARBA" id="ARBA00071648"/>
    </source>
</evidence>
<organism evidence="13 14">
    <name type="scientific">Dermatophagoides pteronyssinus</name>
    <name type="common">European house dust mite</name>
    <dbReference type="NCBI Taxonomy" id="6956"/>
    <lineage>
        <taxon>Eukaryota</taxon>
        <taxon>Metazoa</taxon>
        <taxon>Ecdysozoa</taxon>
        <taxon>Arthropoda</taxon>
        <taxon>Chelicerata</taxon>
        <taxon>Arachnida</taxon>
        <taxon>Acari</taxon>
        <taxon>Acariformes</taxon>
        <taxon>Sarcoptiformes</taxon>
        <taxon>Astigmata</taxon>
        <taxon>Psoroptidia</taxon>
        <taxon>Analgoidea</taxon>
        <taxon>Pyroglyphidae</taxon>
        <taxon>Dermatophagoidinae</taxon>
        <taxon>Dermatophagoides</taxon>
    </lineage>
</organism>
<keyword evidence="9" id="KW-0464">Manganese</keyword>
<evidence type="ECO:0000256" key="5">
    <source>
        <dbReference type="ARBA" id="ARBA00008819"/>
    </source>
</evidence>
<dbReference type="InterPro" id="IPR036646">
    <property type="entry name" value="PGAM_B_sf"/>
</dbReference>
<dbReference type="Gene3D" id="3.40.720.10">
    <property type="entry name" value="Alkaline Phosphatase, subunit A"/>
    <property type="match status" value="1"/>
</dbReference>
<comment type="pathway">
    <text evidence="4">Carbohydrate degradation; glycolysis; pyruvate from D-glyceraldehyde 3-phosphate: step 3/5.</text>
</comment>
<dbReference type="SUPFAM" id="SSF53649">
    <property type="entry name" value="Alkaline phosphatase-like"/>
    <property type="match status" value="1"/>
</dbReference>
<evidence type="ECO:0000256" key="4">
    <source>
        <dbReference type="ARBA" id="ARBA00004798"/>
    </source>
</evidence>
<proteinExistence type="inferred from homology"/>
<dbReference type="HAMAP" id="MF_01038">
    <property type="entry name" value="GpmI"/>
    <property type="match status" value="1"/>
</dbReference>
<dbReference type="EC" id="5.4.2.12" evidence="6"/>
<dbReference type="InterPro" id="IPR017850">
    <property type="entry name" value="Alkaline_phosphatase_core_sf"/>
</dbReference>
<dbReference type="GO" id="GO:0030145">
    <property type="term" value="F:manganese ion binding"/>
    <property type="evidence" value="ECO:0007669"/>
    <property type="project" value="InterPro"/>
</dbReference>
<keyword evidence="7" id="KW-0479">Metal-binding</keyword>
<dbReference type="GO" id="GO:0004619">
    <property type="term" value="F:phosphoglycerate mutase activity"/>
    <property type="evidence" value="ECO:0007669"/>
    <property type="project" value="UniProtKB-EC"/>
</dbReference>
<dbReference type="PANTHER" id="PTHR31637">
    <property type="entry name" value="2,3-BISPHOSPHOGLYCERATE-INDEPENDENT PHOSPHOGLYCERATE MUTASE"/>
    <property type="match status" value="1"/>
</dbReference>
<evidence type="ECO:0000256" key="8">
    <source>
        <dbReference type="ARBA" id="ARBA00023152"/>
    </source>
</evidence>
<dbReference type="OMA" id="FMDGRDT"/>
<dbReference type="Pfam" id="PF06415">
    <property type="entry name" value="iPGM_N"/>
    <property type="match status" value="1"/>
</dbReference>
<dbReference type="AlphaFoldDB" id="A0A6P6YJ13"/>
<evidence type="ECO:0000256" key="6">
    <source>
        <dbReference type="ARBA" id="ARBA00012026"/>
    </source>
</evidence>
<dbReference type="RefSeq" id="XP_027205232.1">
    <property type="nucleotide sequence ID" value="XM_027349431.1"/>
</dbReference>
<gene>
    <name evidence="14" type="primary">LOC113798840</name>
</gene>
<dbReference type="Proteomes" id="UP000515146">
    <property type="component" value="Unplaced"/>
</dbReference>
<dbReference type="KEGG" id="dpte:113798840"/>
<dbReference type="GO" id="GO:0006007">
    <property type="term" value="P:glucose catabolic process"/>
    <property type="evidence" value="ECO:0007669"/>
    <property type="project" value="InterPro"/>
</dbReference>
<protein>
    <recommendedName>
        <fullName evidence="11">2,3-bisphosphoglycerate-independent phosphoglycerate mutase</fullName>
        <ecNumber evidence="6">5.4.2.12</ecNumber>
    </recommendedName>
    <alternativeName>
        <fullName evidence="12">Cofactor-independent phosphoglycerate mutase homolog</fullName>
    </alternativeName>
</protein>
<dbReference type="Pfam" id="PF01676">
    <property type="entry name" value="Metalloenzyme"/>
    <property type="match status" value="1"/>
</dbReference>
<dbReference type="InterPro" id="IPR011258">
    <property type="entry name" value="BPG-indep_PGM_N"/>
</dbReference>
<sequence length="582" mass="64433">MRKHKIRLPEPFQDVLQKKQQQQPTAQAILTKQQLPLGLDKSDQQNQPPLSLDNNNLGKTMEFQTSIKQKNNVCLIVIDGWGVSDIQQGNAIANAQTPVMDSLAKNTDQYRTLDASGLAVGLPAGLMGNSEVGHLNIGAGRVIYQDIVRINLDVEKKMIGQNKNFVGACERAKSQNGRLLLLGLVSDGGVHAHIDHLFALLEAAKTNGVPKTFVHFFSDGRDTSPTSGVNYVRSVLDRTRELSYGSLSTIMGRYYAMDRDKRWERIRIAVDGLIDGTGDSATPDNVIQMIENNYKNNITDEFLKPIIVDREGLIKDNDTLIFINYRADRVRQITETLGVKQPFEQPKENMPKNIEILTMTEYKKEFPFKQLYPPGVPKNVLAEVVSQATWPQFHTAETEKYAHVTFFFNGGQEKEFPGEDRVMVPSPKVATYDLQPEMNCAGVAAEMVKAMETKKYPFVMCNFAPPDMVGHTGKYDAAVKACQATDQAIGVVKKGCEDNGYVLLVTSDHGNAEKMFDDKGGPLTSHTTNRVPFCMSNTTMKFKSTDVANHNLALCDVAPTVLDLLGLSIPTDDMTGKSLLAV</sequence>
<evidence type="ECO:0000313" key="13">
    <source>
        <dbReference type="Proteomes" id="UP000515146"/>
    </source>
</evidence>
<dbReference type="InterPro" id="IPR006124">
    <property type="entry name" value="Metalloenzyme"/>
</dbReference>
<evidence type="ECO:0000256" key="12">
    <source>
        <dbReference type="ARBA" id="ARBA00083354"/>
    </source>
</evidence>
<accession>A0A6P6YJ13</accession>
<dbReference type="FunFam" id="3.40.1450.10:FF:000001">
    <property type="entry name" value="2,3-bisphosphoglycerate-independent phosphoglycerate mutase"/>
    <property type="match status" value="1"/>
</dbReference>
<comment type="function">
    <text evidence="3">Catalyzes the interconversion of 2-phosphoglycerate and 3-phosphoglycerate.</text>
</comment>
<evidence type="ECO:0000313" key="14">
    <source>
        <dbReference type="RefSeq" id="XP_027205232.1"/>
    </source>
</evidence>
<evidence type="ECO:0000256" key="2">
    <source>
        <dbReference type="ARBA" id="ARBA00001936"/>
    </source>
</evidence>
<evidence type="ECO:0000256" key="7">
    <source>
        <dbReference type="ARBA" id="ARBA00022723"/>
    </source>
</evidence>
<dbReference type="InParanoid" id="A0A6P6YJ13"/>
<dbReference type="SUPFAM" id="SSF64158">
    <property type="entry name" value="2,3-Bisphosphoglycerate-independent phosphoglycerate mutase, substrate-binding domain"/>
    <property type="match status" value="1"/>
</dbReference>
<evidence type="ECO:0000256" key="3">
    <source>
        <dbReference type="ARBA" id="ARBA00002315"/>
    </source>
</evidence>
<keyword evidence="10" id="KW-0413">Isomerase</keyword>
<dbReference type="NCBIfam" id="TIGR01307">
    <property type="entry name" value="pgm_bpd_ind"/>
    <property type="match status" value="1"/>
</dbReference>
<comment type="catalytic activity">
    <reaction evidence="1">
        <text>(2R)-2-phosphoglycerate = (2R)-3-phosphoglycerate</text>
        <dbReference type="Rhea" id="RHEA:15901"/>
        <dbReference type="ChEBI" id="CHEBI:58272"/>
        <dbReference type="ChEBI" id="CHEBI:58289"/>
        <dbReference type="EC" id="5.4.2.12"/>
    </reaction>
</comment>
<dbReference type="UniPathway" id="UPA00109">
    <property type="reaction ID" value="UER00186"/>
</dbReference>
<dbReference type="InterPro" id="IPR005995">
    <property type="entry name" value="Pgm_bpd_ind"/>
</dbReference>
<dbReference type="Gene3D" id="3.40.1450.10">
    <property type="entry name" value="BPG-independent phosphoglycerate mutase, domain B"/>
    <property type="match status" value="1"/>
</dbReference>
<dbReference type="GO" id="GO:0006096">
    <property type="term" value="P:glycolytic process"/>
    <property type="evidence" value="ECO:0007669"/>
    <property type="project" value="UniProtKB-UniPathway"/>
</dbReference>
<evidence type="ECO:0000256" key="10">
    <source>
        <dbReference type="ARBA" id="ARBA00023235"/>
    </source>
</evidence>
<comment type="cofactor">
    <cofactor evidence="2">
        <name>Mn(2+)</name>
        <dbReference type="ChEBI" id="CHEBI:29035"/>
    </cofactor>
</comment>
<reference evidence="14" key="1">
    <citation type="submission" date="2025-08" db="UniProtKB">
        <authorList>
            <consortium name="RefSeq"/>
        </authorList>
    </citation>
    <scope>IDENTIFICATION</scope>
    <source>
        <strain evidence="14">Airmid</strain>
    </source>
</reference>
<dbReference type="OrthoDB" id="1886626at2759"/>
<keyword evidence="8" id="KW-0324">Glycolysis</keyword>
<evidence type="ECO:0000256" key="1">
    <source>
        <dbReference type="ARBA" id="ARBA00000370"/>
    </source>
</evidence>
<keyword evidence="13" id="KW-1185">Reference proteome</keyword>